<organism evidence="4 5">
    <name type="scientific">Natrialba swarupiae</name>
    <dbReference type="NCBI Taxonomy" id="2448032"/>
    <lineage>
        <taxon>Archaea</taxon>
        <taxon>Methanobacteriati</taxon>
        <taxon>Methanobacteriota</taxon>
        <taxon>Stenosarchaea group</taxon>
        <taxon>Halobacteria</taxon>
        <taxon>Halobacteriales</taxon>
        <taxon>Natrialbaceae</taxon>
        <taxon>Natrialba</taxon>
    </lineage>
</organism>
<feature type="transmembrane region" description="Helical" evidence="2">
    <location>
        <begin position="67"/>
        <end position="84"/>
    </location>
</feature>
<accession>A0A5D5AHJ9</accession>
<name>A0A5D5AHJ9_9EURY</name>
<protein>
    <recommendedName>
        <fullName evidence="3">DUF7982 domain-containing protein</fullName>
    </recommendedName>
</protein>
<proteinExistence type="predicted"/>
<dbReference type="InterPro" id="IPR058288">
    <property type="entry name" value="DUF7982"/>
</dbReference>
<keyword evidence="5" id="KW-1185">Reference proteome</keyword>
<evidence type="ECO:0000256" key="2">
    <source>
        <dbReference type="SAM" id="Phobius"/>
    </source>
</evidence>
<comment type="caution">
    <text evidence="4">The sequence shown here is derived from an EMBL/GenBank/DDBJ whole genome shotgun (WGS) entry which is preliminary data.</text>
</comment>
<evidence type="ECO:0000313" key="5">
    <source>
        <dbReference type="Proteomes" id="UP000324104"/>
    </source>
</evidence>
<reference evidence="4 5" key="1">
    <citation type="submission" date="2019-08" db="EMBL/GenBank/DDBJ databases">
        <title>Archaea genome.</title>
        <authorList>
            <person name="Kajale S."/>
            <person name="Shouche Y."/>
            <person name="Deshpande N."/>
            <person name="Sharma A."/>
        </authorList>
    </citation>
    <scope>NUCLEOTIDE SEQUENCE [LARGE SCALE GENOMIC DNA]</scope>
    <source>
        <strain evidence="4 5">ESP3B_9</strain>
    </source>
</reference>
<evidence type="ECO:0000256" key="1">
    <source>
        <dbReference type="SAM" id="MobiDB-lite"/>
    </source>
</evidence>
<dbReference type="AlphaFoldDB" id="A0A5D5AHJ9"/>
<keyword evidence="2" id="KW-0812">Transmembrane</keyword>
<dbReference type="EMBL" id="VTAW01000040">
    <property type="protein sequence ID" value="TYT60495.1"/>
    <property type="molecule type" value="Genomic_DNA"/>
</dbReference>
<feature type="domain" description="DUF7982" evidence="3">
    <location>
        <begin position="35"/>
        <end position="299"/>
    </location>
</feature>
<dbReference type="RefSeq" id="WP_149082998.1">
    <property type="nucleotide sequence ID" value="NZ_VTAW01000040.1"/>
</dbReference>
<dbReference type="Proteomes" id="UP000324104">
    <property type="component" value="Unassembled WGS sequence"/>
</dbReference>
<feature type="transmembrane region" description="Helical" evidence="2">
    <location>
        <begin position="90"/>
        <end position="108"/>
    </location>
</feature>
<evidence type="ECO:0000313" key="4">
    <source>
        <dbReference type="EMBL" id="TYT60495.1"/>
    </source>
</evidence>
<keyword evidence="2" id="KW-0472">Membrane</keyword>
<gene>
    <name evidence="4" type="ORF">FYC77_18600</name>
</gene>
<evidence type="ECO:0000259" key="3">
    <source>
        <dbReference type="Pfam" id="PF25939"/>
    </source>
</evidence>
<dbReference type="Pfam" id="PF25939">
    <property type="entry name" value="DUF7982"/>
    <property type="match status" value="1"/>
</dbReference>
<sequence>MSTETHSAEPAADDATRDSTRTDDAVSASPRTGDVDTRARVTLLEAENRRLREEYARAKRSSYRKTAFALVVVGCVAVGGGILFEPVREVLIVLGATGLFGGILTYYLTPGQFVAADIGERIYSTYARNASAIATELGVQDDRLYVPVEGERVQLYLPAHTSNDQDVPRDVPTPLSMPFVLEEQRRGVTFTPNGLLLLEEFERGLRGDLGSHPRTIATQLSDGVVEQLELASSADPDVDAADGRVTVAISGAAITSLDRFDHPIPSFLATGFAAGLERPVRVEVRAGGERSDWLVTLRFRSE</sequence>
<keyword evidence="2" id="KW-1133">Transmembrane helix</keyword>
<feature type="region of interest" description="Disordered" evidence="1">
    <location>
        <begin position="1"/>
        <end position="34"/>
    </location>
</feature>
<feature type="compositionally biased region" description="Basic and acidic residues" evidence="1">
    <location>
        <begin position="14"/>
        <end position="24"/>
    </location>
</feature>